<dbReference type="EMBL" id="LBMM01000262">
    <property type="protein sequence ID" value="KMR02515.1"/>
    <property type="molecule type" value="Genomic_DNA"/>
</dbReference>
<proteinExistence type="predicted"/>
<sequence length="93" mass="9662">MPSSSASEVATTAARWLDPVTGATHESEMRRSVSDNGPTGSDGVPSDTTEDDWSRGSAEDPDEVPSPSSSPSPSPAEPPEHTGPITELDRKVS</sequence>
<feature type="region of interest" description="Disordered" evidence="1">
    <location>
        <begin position="1"/>
        <end position="93"/>
    </location>
</feature>
<keyword evidence="3" id="KW-1185">Reference proteome</keyword>
<accession>A0A0J7P2T9</accession>
<dbReference type="Proteomes" id="UP000036403">
    <property type="component" value="Unassembled WGS sequence"/>
</dbReference>
<reference evidence="2 3" key="1">
    <citation type="submission" date="2015-04" db="EMBL/GenBank/DDBJ databases">
        <title>Lasius niger genome sequencing.</title>
        <authorList>
            <person name="Konorov E.A."/>
            <person name="Nikitin M.A."/>
            <person name="Kirill M.V."/>
            <person name="Chang P."/>
        </authorList>
    </citation>
    <scope>NUCLEOTIDE SEQUENCE [LARGE SCALE GENOMIC DNA]</scope>
    <source>
        <tissue evidence="2">Whole</tissue>
    </source>
</reference>
<evidence type="ECO:0000313" key="3">
    <source>
        <dbReference type="Proteomes" id="UP000036403"/>
    </source>
</evidence>
<organism evidence="2 3">
    <name type="scientific">Lasius niger</name>
    <name type="common">Black garden ant</name>
    <dbReference type="NCBI Taxonomy" id="67767"/>
    <lineage>
        <taxon>Eukaryota</taxon>
        <taxon>Metazoa</taxon>
        <taxon>Ecdysozoa</taxon>
        <taxon>Arthropoda</taxon>
        <taxon>Hexapoda</taxon>
        <taxon>Insecta</taxon>
        <taxon>Pterygota</taxon>
        <taxon>Neoptera</taxon>
        <taxon>Endopterygota</taxon>
        <taxon>Hymenoptera</taxon>
        <taxon>Apocrita</taxon>
        <taxon>Aculeata</taxon>
        <taxon>Formicoidea</taxon>
        <taxon>Formicidae</taxon>
        <taxon>Formicinae</taxon>
        <taxon>Lasius</taxon>
        <taxon>Lasius</taxon>
    </lineage>
</organism>
<dbReference type="AlphaFoldDB" id="A0A0J7P2T9"/>
<name>A0A0J7P2T9_LASNI</name>
<dbReference type="PaxDb" id="67767-A0A0J7P2T9"/>
<gene>
    <name evidence="2" type="ORF">RF55_857</name>
</gene>
<dbReference type="STRING" id="67767.A0A0J7P2T9"/>
<protein>
    <submittedName>
        <fullName evidence="2">Growth arrest-specific protein 2-like protein</fullName>
    </submittedName>
</protein>
<feature type="compositionally biased region" description="Low complexity" evidence="1">
    <location>
        <begin position="1"/>
        <end position="14"/>
    </location>
</feature>
<feature type="compositionally biased region" description="Pro residues" evidence="1">
    <location>
        <begin position="68"/>
        <end position="77"/>
    </location>
</feature>
<evidence type="ECO:0000256" key="1">
    <source>
        <dbReference type="SAM" id="MobiDB-lite"/>
    </source>
</evidence>
<evidence type="ECO:0000313" key="2">
    <source>
        <dbReference type="EMBL" id="KMR02515.1"/>
    </source>
</evidence>
<comment type="caution">
    <text evidence="2">The sequence shown here is derived from an EMBL/GenBank/DDBJ whole genome shotgun (WGS) entry which is preliminary data.</text>
</comment>
<dbReference type="OrthoDB" id="206130at2759"/>